<dbReference type="InterPro" id="IPR004484">
    <property type="entry name" value="CbiA/CobB_synth"/>
</dbReference>
<dbReference type="GO" id="GO:0005524">
    <property type="term" value="F:ATP binding"/>
    <property type="evidence" value="ECO:0007669"/>
    <property type="project" value="UniProtKB-KW"/>
</dbReference>
<keyword evidence="5" id="KW-0460">Magnesium</keyword>
<evidence type="ECO:0000256" key="3">
    <source>
        <dbReference type="ARBA" id="ARBA00022741"/>
    </source>
</evidence>
<feature type="domain" description="CobB/CobQ-like glutamine amidotransferase" evidence="8">
    <location>
        <begin position="244"/>
        <end position="435"/>
    </location>
</feature>
<dbReference type="SUPFAM" id="SSF52540">
    <property type="entry name" value="P-loop containing nucleoside triphosphate hydrolases"/>
    <property type="match status" value="1"/>
</dbReference>
<dbReference type="InterPro" id="IPR002586">
    <property type="entry name" value="CobQ/CobB/MinD/ParA_Nub-bd_dom"/>
</dbReference>
<reference evidence="9" key="1">
    <citation type="submission" date="2018-06" db="EMBL/GenBank/DDBJ databases">
        <authorList>
            <person name="Zhirakovskaya E."/>
        </authorList>
    </citation>
    <scope>NUCLEOTIDE SEQUENCE</scope>
</reference>
<dbReference type="PROSITE" id="PS51274">
    <property type="entry name" value="GATASE_COBBQ"/>
    <property type="match status" value="1"/>
</dbReference>
<feature type="domain" description="CobQ/CobB/MinD/ParA nucleotide binding" evidence="7">
    <location>
        <begin position="1"/>
        <end position="176"/>
    </location>
</feature>
<protein>
    <submittedName>
        <fullName evidence="9">Protein similar to cobyrinic acid a,c-diamide synthetase clustered with dissimilatory sulfite reductase</fullName>
    </submittedName>
</protein>
<dbReference type="Pfam" id="PF01656">
    <property type="entry name" value="CbiA"/>
    <property type="match status" value="1"/>
</dbReference>
<dbReference type="PANTHER" id="PTHR43873">
    <property type="entry name" value="COBYRINATE A,C-DIAMIDE SYNTHASE"/>
    <property type="match status" value="1"/>
</dbReference>
<dbReference type="GO" id="GO:0042242">
    <property type="term" value="F:cobyrinic acid a,c-diamide synthase activity"/>
    <property type="evidence" value="ECO:0007669"/>
    <property type="project" value="InterPro"/>
</dbReference>
<dbReference type="InterPro" id="IPR029062">
    <property type="entry name" value="Class_I_gatase-like"/>
</dbReference>
<dbReference type="Gene3D" id="3.40.50.880">
    <property type="match status" value="1"/>
</dbReference>
<evidence type="ECO:0000259" key="8">
    <source>
        <dbReference type="Pfam" id="PF07685"/>
    </source>
</evidence>
<gene>
    <name evidence="9" type="ORF">MNBD_DELTA03-258</name>
</gene>
<comment type="cofactor">
    <cofactor evidence="1">
        <name>Mg(2+)</name>
        <dbReference type="ChEBI" id="CHEBI:18420"/>
    </cofactor>
</comment>
<evidence type="ECO:0000256" key="1">
    <source>
        <dbReference type="ARBA" id="ARBA00001946"/>
    </source>
</evidence>
<keyword evidence="2" id="KW-0436">Ligase</keyword>
<evidence type="ECO:0000256" key="6">
    <source>
        <dbReference type="ARBA" id="ARBA00022962"/>
    </source>
</evidence>
<dbReference type="HAMAP" id="MF_00027">
    <property type="entry name" value="CobB_CbiA"/>
    <property type="match status" value="1"/>
</dbReference>
<evidence type="ECO:0000259" key="7">
    <source>
        <dbReference type="Pfam" id="PF01656"/>
    </source>
</evidence>
<evidence type="ECO:0000256" key="4">
    <source>
        <dbReference type="ARBA" id="ARBA00022840"/>
    </source>
</evidence>
<keyword evidence="4" id="KW-0067">ATP-binding</keyword>
<keyword evidence="3" id="KW-0547">Nucleotide-binding</keyword>
<evidence type="ECO:0000313" key="9">
    <source>
        <dbReference type="EMBL" id="VAW42028.1"/>
    </source>
</evidence>
<dbReference type="Gene3D" id="3.40.50.300">
    <property type="entry name" value="P-loop containing nucleotide triphosphate hydrolases"/>
    <property type="match status" value="1"/>
</dbReference>
<dbReference type="InterPro" id="IPR011698">
    <property type="entry name" value="GATase_3"/>
</dbReference>
<dbReference type="Pfam" id="PF07685">
    <property type="entry name" value="GATase_3"/>
    <property type="match status" value="1"/>
</dbReference>
<evidence type="ECO:0000256" key="5">
    <source>
        <dbReference type="ARBA" id="ARBA00022842"/>
    </source>
</evidence>
<dbReference type="CDD" id="cd03130">
    <property type="entry name" value="GATase1_CobB"/>
    <property type="match status" value="1"/>
</dbReference>
<name>A0A3B0VEI5_9ZZZZ</name>
<accession>A0A3B0VEI5</accession>
<keyword evidence="6" id="KW-0315">Glutamine amidotransferase</keyword>
<proteinExistence type="inferred from homology"/>
<dbReference type="NCBIfam" id="NF002204">
    <property type="entry name" value="PRK01077.1"/>
    <property type="match status" value="1"/>
</dbReference>
<dbReference type="SUPFAM" id="SSF52317">
    <property type="entry name" value="Class I glutamine amidotransferase-like"/>
    <property type="match status" value="1"/>
</dbReference>
<dbReference type="NCBIfam" id="TIGR00379">
    <property type="entry name" value="cobB"/>
    <property type="match status" value="1"/>
</dbReference>
<dbReference type="AlphaFoldDB" id="A0A3B0VEI5"/>
<sequence>MVAGLSGGSGKSVAAVGITAALTGQGVRVAPFKKGPDYIDAGWLQLAAGRPCHNLDPYLMSAALIRQSCGEHAAGTELAIVEGNRGLFDGVDLSGSYSSAELAAILRLPVILTVDCTKMTRTVAALVLGCQQMGSDIRIRGLVLNRIGSPRHERIIRQAVEHYTDVQVVGALPRLSTDVFPQRHIGITPCPEYAGAEEAVKNLAAMIREHVDLEAVVALAEPVLDGREETAAASQRPDRGRDVRIGIIRDAAFQFYYPENLQALNQCGAELVEINALRAAALPEIDGLYIGGGFPETSLAQLSANSAFRHDLRQRVEDGMPVYAECGGLIYLCESLEIGGRAYELTGVYPVNLRMEKKPQAHGYTILEALANNAVYAPGSVIKGHEFRYSKVLSSAVKKENMAFAVQRGVGFAHGRDGLVYKNCLALYTHVHALGTPEWADGFVGLVRETRFHRKR</sequence>
<dbReference type="PANTHER" id="PTHR43873:SF1">
    <property type="entry name" value="COBYRINATE A,C-DIAMIDE SYNTHASE"/>
    <property type="match status" value="1"/>
</dbReference>
<evidence type="ECO:0000256" key="2">
    <source>
        <dbReference type="ARBA" id="ARBA00022598"/>
    </source>
</evidence>
<dbReference type="InterPro" id="IPR027417">
    <property type="entry name" value="P-loop_NTPase"/>
</dbReference>
<organism evidence="9">
    <name type="scientific">hydrothermal vent metagenome</name>
    <dbReference type="NCBI Taxonomy" id="652676"/>
    <lineage>
        <taxon>unclassified sequences</taxon>
        <taxon>metagenomes</taxon>
        <taxon>ecological metagenomes</taxon>
    </lineage>
</organism>
<dbReference type="EMBL" id="UOEX01000412">
    <property type="protein sequence ID" value="VAW42028.1"/>
    <property type="molecule type" value="Genomic_DNA"/>
</dbReference>